<dbReference type="GO" id="GO:0016020">
    <property type="term" value="C:membrane"/>
    <property type="evidence" value="ECO:0007669"/>
    <property type="project" value="UniProtKB-SubCell"/>
</dbReference>
<keyword evidence="6" id="KW-0175">Coiled coil</keyword>
<dbReference type="AlphaFoldDB" id="A0A3S3NWA6"/>
<evidence type="ECO:0000256" key="2">
    <source>
        <dbReference type="ARBA" id="ARBA00009074"/>
    </source>
</evidence>
<feature type="coiled-coil region" evidence="6">
    <location>
        <begin position="295"/>
        <end position="322"/>
    </location>
</feature>
<dbReference type="Pfam" id="PF05055">
    <property type="entry name" value="DUF677"/>
    <property type="match status" value="1"/>
</dbReference>
<dbReference type="EMBL" id="QPKB01000011">
    <property type="protein sequence ID" value="RWR95683.1"/>
    <property type="molecule type" value="Genomic_DNA"/>
</dbReference>
<evidence type="ECO:0000313" key="9">
    <source>
        <dbReference type="Proteomes" id="UP000283530"/>
    </source>
</evidence>
<protein>
    <submittedName>
        <fullName evidence="8">UPF0496-like protein</fullName>
    </submittedName>
</protein>
<name>A0A3S3NWA6_9MAGN</name>
<evidence type="ECO:0000256" key="4">
    <source>
        <dbReference type="ARBA" id="ARBA00022989"/>
    </source>
</evidence>
<feature type="transmembrane region" description="Helical" evidence="7">
    <location>
        <begin position="217"/>
        <end position="238"/>
    </location>
</feature>
<gene>
    <name evidence="8" type="ORF">CKAN_02503700</name>
</gene>
<dbReference type="Proteomes" id="UP000283530">
    <property type="component" value="Unassembled WGS sequence"/>
</dbReference>
<dbReference type="InterPro" id="IPR007749">
    <property type="entry name" value="DUF677"/>
</dbReference>
<comment type="similarity">
    <text evidence="2">Belongs to the UPF0496 family.</text>
</comment>
<proteinExistence type="inferred from homology"/>
<comment type="subcellular location">
    <subcellularLocation>
        <location evidence="1">Membrane</location>
    </subcellularLocation>
</comment>
<keyword evidence="5 7" id="KW-0472">Membrane</keyword>
<dbReference type="PANTHER" id="PTHR31113">
    <property type="entry name" value="UPF0496 PROTEIN 3-RELATED"/>
    <property type="match status" value="1"/>
</dbReference>
<keyword evidence="9" id="KW-1185">Reference proteome</keyword>
<evidence type="ECO:0000313" key="8">
    <source>
        <dbReference type="EMBL" id="RWR95683.1"/>
    </source>
</evidence>
<evidence type="ECO:0000256" key="7">
    <source>
        <dbReference type="SAM" id="Phobius"/>
    </source>
</evidence>
<reference evidence="8 9" key="1">
    <citation type="journal article" date="2019" name="Nat. Plants">
        <title>Stout camphor tree genome fills gaps in understanding of flowering plant genome evolution.</title>
        <authorList>
            <person name="Chaw S.M."/>
            <person name="Liu Y.C."/>
            <person name="Wu Y.W."/>
            <person name="Wang H.Y."/>
            <person name="Lin C.I."/>
            <person name="Wu C.S."/>
            <person name="Ke H.M."/>
            <person name="Chang L.Y."/>
            <person name="Hsu C.Y."/>
            <person name="Yang H.T."/>
            <person name="Sudianto E."/>
            <person name="Hsu M.H."/>
            <person name="Wu K.P."/>
            <person name="Wang L.N."/>
            <person name="Leebens-Mack J.H."/>
            <person name="Tsai I.J."/>
        </authorList>
    </citation>
    <scope>NUCLEOTIDE SEQUENCE [LARGE SCALE GENOMIC DNA]</scope>
    <source>
        <strain evidence="9">cv. Chaw 1501</strain>
        <tissue evidence="8">Young leaves</tissue>
    </source>
</reference>
<dbReference type="OrthoDB" id="679959at2759"/>
<dbReference type="STRING" id="337451.A0A3S3NWA6"/>
<evidence type="ECO:0000256" key="6">
    <source>
        <dbReference type="SAM" id="Coils"/>
    </source>
</evidence>
<keyword evidence="4 7" id="KW-1133">Transmembrane helix</keyword>
<organism evidence="8 9">
    <name type="scientific">Cinnamomum micranthum f. kanehirae</name>
    <dbReference type="NCBI Taxonomy" id="337451"/>
    <lineage>
        <taxon>Eukaryota</taxon>
        <taxon>Viridiplantae</taxon>
        <taxon>Streptophyta</taxon>
        <taxon>Embryophyta</taxon>
        <taxon>Tracheophyta</taxon>
        <taxon>Spermatophyta</taxon>
        <taxon>Magnoliopsida</taxon>
        <taxon>Magnoliidae</taxon>
        <taxon>Laurales</taxon>
        <taxon>Lauraceae</taxon>
        <taxon>Cinnamomum</taxon>
    </lineage>
</organism>
<sequence length="374" mass="42095">MGGQSSKKSGETGTPPVLQINPNLPYTAELSSYEAACRLDPDLQSFDTTLQARTNRVINSLAVGVEVRSLSFNSLKEVTGCLLEMNQEVVKIILDCKKDIWKNQELFELVEDYFENSLQTLDFCTALEKCLNRARDGQLILHVALQQFEEEDADGKKYVRTLEELRSFKTAGEPFTKEFFQIFQSVYKQQVLMLEKLHLRKSKIDKKLRHVKVWRKVSSIIFAAAFAAILICSVVAAAMAAPPVAAALAAATSIPVGSMGKWFDSLWRDYEVALKGQKEVISSMQVGTYVAIMDLDSIRVLVDRLEIQIDSLSQSVDFALRDEKAVKFGIEDIRKKLGVFMKSIEDLGEQADKCSRDIRRARTVVLQRIIKNPN</sequence>
<comment type="caution">
    <text evidence="8">The sequence shown here is derived from an EMBL/GenBank/DDBJ whole genome shotgun (WGS) entry which is preliminary data.</text>
</comment>
<keyword evidence="3 7" id="KW-0812">Transmembrane</keyword>
<dbReference type="PANTHER" id="PTHR31113:SF3">
    <property type="entry name" value="UPF0496 PROTEIN 1"/>
    <property type="match status" value="1"/>
</dbReference>
<evidence type="ECO:0000256" key="3">
    <source>
        <dbReference type="ARBA" id="ARBA00022692"/>
    </source>
</evidence>
<evidence type="ECO:0000256" key="1">
    <source>
        <dbReference type="ARBA" id="ARBA00004370"/>
    </source>
</evidence>
<evidence type="ECO:0000256" key="5">
    <source>
        <dbReference type="ARBA" id="ARBA00023136"/>
    </source>
</evidence>
<accession>A0A3S3NWA6</accession>